<sequence length="360" mass="38354">MAVPDVRLASAGTRHFLFLPHNQKLFYASDTTVALWPRLAAGLSVADFVCAASADGGDGLQTLMELLEAGAVRYLAPRSGPVPVTARLCLSIGGHTTGICCTGEKTAAMVRSLFGHLLVADRPAPDQLVLVEEESRAGLAWAGEDPEWHRWDEIGAALKYLLTTQVLEASEDPVLHTAAVSADGQHMLLCGDPGSGKSTLSLALHGEGFRLEGDDLAVLRRGGAVMSLPLPATLKCGSLPLLAPRLPGLEDRPAYMRPDGKRVRYLALDAGAVPARPVRCVLFLQRSPDNPAGLEPVTAEEDIIRMMLASCWSADDRLSGDGFESLAALIRSARFFQARHDGLEHACSLAREAWHLAGSG</sequence>
<dbReference type="STRING" id="1396826.PHA8399_03825"/>
<dbReference type="Gene3D" id="3.40.50.300">
    <property type="entry name" value="P-loop containing nucleotide triphosphate hydrolases"/>
    <property type="match status" value="1"/>
</dbReference>
<evidence type="ECO:0000313" key="2">
    <source>
        <dbReference type="Proteomes" id="UP000051326"/>
    </source>
</evidence>
<dbReference type="Proteomes" id="UP000051326">
    <property type="component" value="Unassembled WGS sequence"/>
</dbReference>
<accession>A0A0P1HZ08</accession>
<gene>
    <name evidence="1" type="ORF">PHA8399_03825</name>
</gene>
<dbReference type="EMBL" id="CYSR01000032">
    <property type="protein sequence ID" value="CUI01679.1"/>
    <property type="molecule type" value="Genomic_DNA"/>
</dbReference>
<protein>
    <recommendedName>
        <fullName evidence="3">HPr kinase/phosphorylase</fullName>
    </recommendedName>
</protein>
<dbReference type="AlphaFoldDB" id="A0A0P1HZ08"/>
<proteinExistence type="predicted"/>
<dbReference type="SUPFAM" id="SSF53795">
    <property type="entry name" value="PEP carboxykinase-like"/>
    <property type="match status" value="1"/>
</dbReference>
<reference evidence="1 2" key="1">
    <citation type="submission" date="2015-09" db="EMBL/GenBank/DDBJ databases">
        <authorList>
            <consortium name="Swine Surveillance"/>
        </authorList>
    </citation>
    <scope>NUCLEOTIDE SEQUENCE [LARGE SCALE GENOMIC DNA]</scope>
    <source>
        <strain evidence="1 2">CECT 8399</strain>
    </source>
</reference>
<organism evidence="1 2">
    <name type="scientific">Leisingera aquaemixtae</name>
    <dbReference type="NCBI Taxonomy" id="1396826"/>
    <lineage>
        <taxon>Bacteria</taxon>
        <taxon>Pseudomonadati</taxon>
        <taxon>Pseudomonadota</taxon>
        <taxon>Alphaproteobacteria</taxon>
        <taxon>Rhodobacterales</taxon>
        <taxon>Roseobacteraceae</taxon>
        <taxon>Leisingera</taxon>
    </lineage>
</organism>
<evidence type="ECO:0008006" key="3">
    <source>
        <dbReference type="Google" id="ProtNLM"/>
    </source>
</evidence>
<name>A0A0P1HZ08_9RHOB</name>
<evidence type="ECO:0000313" key="1">
    <source>
        <dbReference type="EMBL" id="CUI01679.1"/>
    </source>
</evidence>
<dbReference type="InterPro" id="IPR027417">
    <property type="entry name" value="P-loop_NTPase"/>
</dbReference>
<dbReference type="CDD" id="cd01983">
    <property type="entry name" value="SIMIBI"/>
    <property type="match status" value="1"/>
</dbReference>